<dbReference type="EMBL" id="LR215973">
    <property type="protein sequence ID" value="VFA96349.1"/>
    <property type="molecule type" value="Genomic_DNA"/>
</dbReference>
<dbReference type="Proteomes" id="UP000290439">
    <property type="component" value="Chromosome"/>
</dbReference>
<dbReference type="RefSeq" id="WP_165448787.1">
    <property type="nucleotide sequence ID" value="NZ_LR215973.1"/>
</dbReference>
<feature type="domain" description="DNA primase/polymerase bifunctional N-terminal" evidence="1">
    <location>
        <begin position="11"/>
        <end position="172"/>
    </location>
</feature>
<dbReference type="CDD" id="cd04859">
    <property type="entry name" value="Prim_Pol"/>
    <property type="match status" value="1"/>
</dbReference>
<evidence type="ECO:0000313" key="2">
    <source>
        <dbReference type="EMBL" id="VFA96349.1"/>
    </source>
</evidence>
<evidence type="ECO:0000313" key="3">
    <source>
        <dbReference type="Proteomes" id="UP000290439"/>
    </source>
</evidence>
<name>A0A4U8VVJ2_9NOCA</name>
<gene>
    <name evidence="2" type="ORF">NCTC10797_00098</name>
</gene>
<dbReference type="SUPFAM" id="SSF56747">
    <property type="entry name" value="Prim-pol domain"/>
    <property type="match status" value="1"/>
</dbReference>
<proteinExistence type="predicted"/>
<dbReference type="Gene3D" id="3.30.720.160">
    <property type="entry name" value="Bifunctional DNA primase/polymerase, N-terminal"/>
    <property type="match status" value="1"/>
</dbReference>
<dbReference type="Pfam" id="PF09250">
    <property type="entry name" value="Prim-Pol"/>
    <property type="match status" value="1"/>
</dbReference>
<dbReference type="InterPro" id="IPR015330">
    <property type="entry name" value="DNA_primase/pol_bifunc_N"/>
</dbReference>
<protein>
    <submittedName>
        <fullName evidence="2">Bifunctional DNA primase/polymerase, N-terminal</fullName>
    </submittedName>
</protein>
<sequence>MSSEPSLRAAALAAAARGWPVFPLRPAAKTPAINRWPDRASTDSTRINRWWRQCTSFNIGIVTGTAAGLHVIDLDSQHLLPTVERFEDALAQLTEQVALAVPATFTVATPAGWHLYFHAPHRRQLGSTIGRLGPGIDSRGDGGYIVAPGSRTTVGDYRVLRRVPVAPLPIAIAQRLRPPPPSPLVTPTGPVHLDRYVAAIVVREADRVARATPGSRNVAVFRSALTLGRLVAAGDLSPAHARNALIDAAHTHVGIEGFTAAEAERAITNGFRYTAHHPRRLRRQ</sequence>
<organism evidence="2 3">
    <name type="scientific">Nocardia cyriacigeorgica</name>
    <dbReference type="NCBI Taxonomy" id="135487"/>
    <lineage>
        <taxon>Bacteria</taxon>
        <taxon>Bacillati</taxon>
        <taxon>Actinomycetota</taxon>
        <taxon>Actinomycetes</taxon>
        <taxon>Mycobacteriales</taxon>
        <taxon>Nocardiaceae</taxon>
        <taxon>Nocardia</taxon>
    </lineage>
</organism>
<evidence type="ECO:0000259" key="1">
    <source>
        <dbReference type="SMART" id="SM00943"/>
    </source>
</evidence>
<accession>A0A4U8VVJ2</accession>
<dbReference type="SMART" id="SM00943">
    <property type="entry name" value="Prim-Pol"/>
    <property type="match status" value="1"/>
</dbReference>
<reference evidence="2 3" key="1">
    <citation type="submission" date="2019-02" db="EMBL/GenBank/DDBJ databases">
        <authorList>
            <consortium name="Pathogen Informatics"/>
        </authorList>
    </citation>
    <scope>NUCLEOTIDE SEQUENCE [LARGE SCALE GENOMIC DNA]</scope>
    <source>
        <strain evidence="2 3">3012STDY6756504</strain>
    </source>
</reference>
<dbReference type="AlphaFoldDB" id="A0A4U8VVJ2"/>